<gene>
    <name evidence="1" type="ORF">PMEA_00017243</name>
</gene>
<keyword evidence="2" id="KW-1185">Reference proteome</keyword>
<reference evidence="1 2" key="1">
    <citation type="submission" date="2022-05" db="EMBL/GenBank/DDBJ databases">
        <authorList>
            <consortium name="Genoscope - CEA"/>
            <person name="William W."/>
        </authorList>
    </citation>
    <scope>NUCLEOTIDE SEQUENCE [LARGE SCALE GENOMIC DNA]</scope>
</reference>
<proteinExistence type="predicted"/>
<protein>
    <submittedName>
        <fullName evidence="1">Uncharacterized protein</fullName>
    </submittedName>
</protein>
<dbReference type="EMBL" id="CALNXJ010000003">
    <property type="protein sequence ID" value="CAH3035368.1"/>
    <property type="molecule type" value="Genomic_DNA"/>
</dbReference>
<organism evidence="1 2">
    <name type="scientific">Pocillopora meandrina</name>
    <dbReference type="NCBI Taxonomy" id="46732"/>
    <lineage>
        <taxon>Eukaryota</taxon>
        <taxon>Metazoa</taxon>
        <taxon>Cnidaria</taxon>
        <taxon>Anthozoa</taxon>
        <taxon>Hexacorallia</taxon>
        <taxon>Scleractinia</taxon>
        <taxon>Astrocoeniina</taxon>
        <taxon>Pocilloporidae</taxon>
        <taxon>Pocillopora</taxon>
    </lineage>
</organism>
<evidence type="ECO:0000313" key="2">
    <source>
        <dbReference type="Proteomes" id="UP001159428"/>
    </source>
</evidence>
<dbReference type="AlphaFoldDB" id="A0AAU9VTD3"/>
<name>A0AAU9VTD3_9CNID</name>
<comment type="caution">
    <text evidence="1">The sequence shown here is derived from an EMBL/GenBank/DDBJ whole genome shotgun (WGS) entry which is preliminary data.</text>
</comment>
<accession>A0AAU9VTD3</accession>
<dbReference type="Proteomes" id="UP001159428">
    <property type="component" value="Unassembled WGS sequence"/>
</dbReference>
<evidence type="ECO:0000313" key="1">
    <source>
        <dbReference type="EMBL" id="CAH3035368.1"/>
    </source>
</evidence>
<sequence>RCYEQQFPVCEYCKKPIRDGEEEVDNCHKKPCYSDKTGRCCECGAITSRGSYCKSCYDLKYPPPLRAEVLVAGVNLKLRSRTEVNQKMIESAK</sequence>
<feature type="non-terminal residue" evidence="1">
    <location>
        <position position="1"/>
    </location>
</feature>